<dbReference type="EMBL" id="JWSY01000029">
    <property type="protein sequence ID" value="KIC55856.1"/>
    <property type="molecule type" value="Genomic_DNA"/>
</dbReference>
<evidence type="ECO:0000313" key="1">
    <source>
        <dbReference type="EMBL" id="KIC55856.1"/>
    </source>
</evidence>
<reference evidence="1 2" key="1">
    <citation type="submission" date="2014-12" db="EMBL/GenBank/DDBJ databases">
        <title>Genome sequencing of Brevundimonas nasdae TPW30.</title>
        <authorList>
            <person name="Tan P.W."/>
            <person name="Chan K.-G."/>
        </authorList>
    </citation>
    <scope>NUCLEOTIDE SEQUENCE [LARGE SCALE GENOMIC DNA]</scope>
    <source>
        <strain evidence="1 2">TPW30</strain>
    </source>
</reference>
<gene>
    <name evidence="1" type="ORF">RM53_14930</name>
</gene>
<dbReference type="AlphaFoldDB" id="A0A0B4CN58"/>
<dbReference type="RefSeq" id="WP_039248041.1">
    <property type="nucleotide sequence ID" value="NZ_JWSY01000029.1"/>
</dbReference>
<organism evidence="1 2">
    <name type="scientific">Brevundimonas nasdae</name>
    <dbReference type="NCBI Taxonomy" id="172043"/>
    <lineage>
        <taxon>Bacteria</taxon>
        <taxon>Pseudomonadati</taxon>
        <taxon>Pseudomonadota</taxon>
        <taxon>Alphaproteobacteria</taxon>
        <taxon>Caulobacterales</taxon>
        <taxon>Caulobacteraceae</taxon>
        <taxon>Brevundimonas</taxon>
    </lineage>
</organism>
<accession>A0A0B4CN58</accession>
<comment type="caution">
    <text evidence="1">The sequence shown here is derived from an EMBL/GenBank/DDBJ whole genome shotgun (WGS) entry which is preliminary data.</text>
</comment>
<name>A0A0B4CN58_9CAUL</name>
<protein>
    <submittedName>
        <fullName evidence="1">Uncharacterized protein</fullName>
    </submittedName>
</protein>
<dbReference type="Proteomes" id="UP000031166">
    <property type="component" value="Unassembled WGS sequence"/>
</dbReference>
<sequence length="267" mass="29023">MFDDHEALTRARNAYAYAPLRLVRSESAGAQAALWDMPVQFAGPLEGQASAFASWPSWDLDQHHAGLLRSQNNDDVLLGVASVTFWGFAQGRGGRLTTARALARAKNIAGLGQHKADEASTIVDKVRIFSAHLDRGDRQAAINEAMSLQHHGLAFASKLLAFASPETACVYDEVISLRLGASDDNRLRALHVSTAGKHRLAEKASAYAGWAQLCASKASDLNRDGRLWLDWDGSERSWRAVDVERAYFGLGRPSAPSGELTVAERRA</sequence>
<proteinExistence type="predicted"/>
<evidence type="ECO:0000313" key="2">
    <source>
        <dbReference type="Proteomes" id="UP000031166"/>
    </source>
</evidence>